<evidence type="ECO:0000313" key="1">
    <source>
        <dbReference type="EMBL" id="PIL27930.1"/>
    </source>
</evidence>
<accession>A0A2G8S2C8</accession>
<dbReference type="Proteomes" id="UP000230002">
    <property type="component" value="Unassembled WGS sequence"/>
</dbReference>
<gene>
    <name evidence="1" type="ORF">GSI_09965</name>
</gene>
<reference evidence="1 2" key="1">
    <citation type="journal article" date="2015" name="Sci. Rep.">
        <title>Chromosome-level genome map provides insights into diverse defense mechanisms in the medicinal fungus Ganoderma sinense.</title>
        <authorList>
            <person name="Zhu Y."/>
            <person name="Xu J."/>
            <person name="Sun C."/>
            <person name="Zhou S."/>
            <person name="Xu H."/>
            <person name="Nelson D.R."/>
            <person name="Qian J."/>
            <person name="Song J."/>
            <person name="Luo H."/>
            <person name="Xiang L."/>
            <person name="Li Y."/>
            <person name="Xu Z."/>
            <person name="Ji A."/>
            <person name="Wang L."/>
            <person name="Lu S."/>
            <person name="Hayward A."/>
            <person name="Sun W."/>
            <person name="Li X."/>
            <person name="Schwartz D.C."/>
            <person name="Wang Y."/>
            <person name="Chen S."/>
        </authorList>
    </citation>
    <scope>NUCLEOTIDE SEQUENCE [LARGE SCALE GENOMIC DNA]</scope>
    <source>
        <strain evidence="1 2">ZZ0214-1</strain>
    </source>
</reference>
<evidence type="ECO:0000313" key="2">
    <source>
        <dbReference type="Proteomes" id="UP000230002"/>
    </source>
</evidence>
<dbReference type="AlphaFoldDB" id="A0A2G8S2C8"/>
<keyword evidence="2" id="KW-1185">Reference proteome</keyword>
<sequence length="508" mass="56542">MSRLNLDVLCSVCSFITDVPDILAFSLTCSTLRPPAIRRRLGMRPVVITDAMSINTLHAFIFVDKAGRSPHIRAITIPQEAGPLLKGCPEDLLHRLLAILSAATCVRTLSLHLPSRSSSSLLAHPLIVPAVARLTGVEDLALVSSFERANALLRCIRSPLKVFRYGSLYDDLSALRNTSLIGSSMRLSSIRRRIAMRQEMDEEFTIEVANHLSDTLSDLELPQVCLPRQPFLRLHPGPFLAVRSFVLRCVTEPLRLDVLLHILPNLDSSLVVEALPLFYNSMRDWQRVETIQEANRFAQERHAWKKLDRVVASPLMLFALGLTCPIRRLTLDLSADENSPSESADAFARHALGSVLRDHAPAHLTIRGLRLPAGLEHLDDLFSTNNALAGMTHLVVNAEYNSVDDGGKLLWPEEALDTLLARIQYSSLTHVHIEITAIIREADPFSGSVYHGIRDLPLERLATQFQLAVPSLYHISVTSRGAVLQSDKELQEVWNLPPRLSLENISRS</sequence>
<comment type="caution">
    <text evidence="1">The sequence shown here is derived from an EMBL/GenBank/DDBJ whole genome shotgun (WGS) entry which is preliminary data.</text>
</comment>
<name>A0A2G8S2C8_9APHY</name>
<protein>
    <recommendedName>
        <fullName evidence="3">F-box domain-containing protein</fullName>
    </recommendedName>
</protein>
<dbReference type="EMBL" id="AYKW01000032">
    <property type="protein sequence ID" value="PIL27930.1"/>
    <property type="molecule type" value="Genomic_DNA"/>
</dbReference>
<proteinExistence type="predicted"/>
<evidence type="ECO:0008006" key="3">
    <source>
        <dbReference type="Google" id="ProtNLM"/>
    </source>
</evidence>
<organism evidence="1 2">
    <name type="scientific">Ganoderma sinense ZZ0214-1</name>
    <dbReference type="NCBI Taxonomy" id="1077348"/>
    <lineage>
        <taxon>Eukaryota</taxon>
        <taxon>Fungi</taxon>
        <taxon>Dikarya</taxon>
        <taxon>Basidiomycota</taxon>
        <taxon>Agaricomycotina</taxon>
        <taxon>Agaricomycetes</taxon>
        <taxon>Polyporales</taxon>
        <taxon>Polyporaceae</taxon>
        <taxon>Ganoderma</taxon>
    </lineage>
</organism>
<dbReference type="OrthoDB" id="2748713at2759"/>